<dbReference type="KEGG" id="pmai:CF386_02085"/>
<dbReference type="InterPro" id="IPR020823">
    <property type="entry name" value="Cell_div_FtsA"/>
</dbReference>
<sequence length="418" mass="45568">MTKLIDKQIIVGLDIGTSKISVVIGECINENEINIIGFGSSPSAGVDKGGVNDLESVILSVQNAINKAEEMSECEISNVYLSLSGRHIVCQTEKGMVPISDKEVTQKDVENVIHTARSVKINNEYKTLHVIPQEFTIDFQQGIKNPVGLSGVRMEATVHMINCHNDMAQNLVKAVQRCNLKVDDLIFSGLASSHSSLTMDEKELGVCLIDIGAGTMDLAIWTGGSLRYAAVIPYAGNNVTADIAYAFGTPTNNAEELKVKFGCALSSEVNKDDKIDVPSVGGRPSRTLHSKTLAEVIEPRYIELFGMIREKIDEIQINLNSSGTKHHLAAGVVLTGGASKIEGIADCAERIFQMQARVGVPVGVYGLNEKIEAPDYATAVGLLKYARDNRHYLKKNIAEPKKTYSILTKVTNWFRKEF</sequence>
<evidence type="ECO:0000256" key="4">
    <source>
        <dbReference type="ARBA" id="ARBA00023136"/>
    </source>
</evidence>
<comment type="subcellular location">
    <subcellularLocation>
        <location evidence="6">Cell membrane</location>
        <topology evidence="6">Peripheral membrane protein</topology>
        <orientation evidence="6">Cytoplasmic side</orientation>
    </subcellularLocation>
    <text evidence="6">Localizes to the Z ring in an FtsZ-dependent manner. Targeted to the membrane through a conserved C-terminal amphipathic helix.</text>
</comment>
<dbReference type="PANTHER" id="PTHR32432">
    <property type="entry name" value="CELL DIVISION PROTEIN FTSA-RELATED"/>
    <property type="match status" value="1"/>
</dbReference>
<dbReference type="PIRSF" id="PIRSF003101">
    <property type="entry name" value="FtsA"/>
    <property type="match status" value="1"/>
</dbReference>
<evidence type="ECO:0000259" key="8">
    <source>
        <dbReference type="SMART" id="SM00842"/>
    </source>
</evidence>
<dbReference type="HAMAP" id="MF_02033">
    <property type="entry name" value="FtsA"/>
    <property type="match status" value="1"/>
</dbReference>
<dbReference type="FunFam" id="3.30.420.40:FF:000030">
    <property type="entry name" value="Cell division protein FtsA"/>
    <property type="match status" value="1"/>
</dbReference>
<keyword evidence="4 6" id="KW-0472">Membrane</keyword>
<dbReference type="Gene3D" id="3.30.1490.110">
    <property type="match status" value="1"/>
</dbReference>
<accession>A0A220VCB9</accession>
<dbReference type="SMART" id="SM00842">
    <property type="entry name" value="FtsA"/>
    <property type="match status" value="1"/>
</dbReference>
<organism evidence="9 10">
    <name type="scientific">Paraphotobacterium marinum</name>
    <dbReference type="NCBI Taxonomy" id="1755811"/>
    <lineage>
        <taxon>Bacteria</taxon>
        <taxon>Pseudomonadati</taxon>
        <taxon>Pseudomonadota</taxon>
        <taxon>Gammaproteobacteria</taxon>
        <taxon>Vibrionales</taxon>
        <taxon>Vibrionaceae</taxon>
        <taxon>Paraphotobacterium</taxon>
    </lineage>
</organism>
<proteinExistence type="inferred from homology"/>
<dbReference type="Proteomes" id="UP000242175">
    <property type="component" value="Chromosome large"/>
</dbReference>
<dbReference type="PANTHER" id="PTHR32432:SF4">
    <property type="entry name" value="CELL DIVISION PROTEIN FTSA"/>
    <property type="match status" value="1"/>
</dbReference>
<dbReference type="GO" id="GO:0032153">
    <property type="term" value="C:cell division site"/>
    <property type="evidence" value="ECO:0007669"/>
    <property type="project" value="UniProtKB-UniRule"/>
</dbReference>
<dbReference type="NCBIfam" id="NF007009">
    <property type="entry name" value="PRK09472.1"/>
    <property type="match status" value="1"/>
</dbReference>
<evidence type="ECO:0000256" key="1">
    <source>
        <dbReference type="ARBA" id="ARBA00022475"/>
    </source>
</evidence>
<keyword evidence="1 6" id="KW-1003">Cell membrane</keyword>
<name>A0A220VCB9_9GAMM</name>
<dbReference type="GO" id="GO:0043093">
    <property type="term" value="P:FtsZ-dependent cytokinesis"/>
    <property type="evidence" value="ECO:0007669"/>
    <property type="project" value="UniProtKB-UniRule"/>
</dbReference>
<keyword evidence="5 6" id="KW-0131">Cell cycle</keyword>
<dbReference type="InterPro" id="IPR043129">
    <property type="entry name" value="ATPase_NBD"/>
</dbReference>
<gene>
    <name evidence="6" type="primary">ftsA</name>
    <name evidence="9" type="ORF">CF386_02085</name>
</gene>
<evidence type="ECO:0000256" key="3">
    <source>
        <dbReference type="ARBA" id="ARBA00022618"/>
    </source>
</evidence>
<evidence type="ECO:0000256" key="6">
    <source>
        <dbReference type="HAMAP-Rule" id="MF_02033"/>
    </source>
</evidence>
<comment type="subunit">
    <text evidence="6">Self-interacts. Interacts with FtsZ.</text>
</comment>
<dbReference type="Pfam" id="PF14450">
    <property type="entry name" value="FtsA"/>
    <property type="match status" value="1"/>
</dbReference>
<evidence type="ECO:0000256" key="2">
    <source>
        <dbReference type="ARBA" id="ARBA00022519"/>
    </source>
</evidence>
<dbReference type="CDD" id="cd24048">
    <property type="entry name" value="ASKHA_NBD_FtsA"/>
    <property type="match status" value="1"/>
</dbReference>
<dbReference type="InterPro" id="IPR003494">
    <property type="entry name" value="SHS2_FtsA"/>
</dbReference>
<dbReference type="EMBL" id="CP022355">
    <property type="protein sequence ID" value="ASK77921.1"/>
    <property type="molecule type" value="Genomic_DNA"/>
</dbReference>
<keyword evidence="3 6" id="KW-0132">Cell division</keyword>
<dbReference type="Pfam" id="PF02491">
    <property type="entry name" value="SHS2_FTSA"/>
    <property type="match status" value="1"/>
</dbReference>
<evidence type="ECO:0000313" key="10">
    <source>
        <dbReference type="Proteomes" id="UP000242175"/>
    </source>
</evidence>
<dbReference type="AlphaFoldDB" id="A0A220VCB9"/>
<comment type="function">
    <text evidence="6 7">Cell division protein that is involved in the assembly of the Z ring. May serve as a membrane anchor for the Z ring.</text>
</comment>
<dbReference type="FunFam" id="3.30.1490.110:FF:000001">
    <property type="entry name" value="Cell division protein FtsA"/>
    <property type="match status" value="1"/>
</dbReference>
<evidence type="ECO:0000256" key="7">
    <source>
        <dbReference type="PIRNR" id="PIRNR003101"/>
    </source>
</evidence>
<evidence type="ECO:0000256" key="5">
    <source>
        <dbReference type="ARBA" id="ARBA00023306"/>
    </source>
</evidence>
<dbReference type="Gene3D" id="3.30.420.40">
    <property type="match status" value="2"/>
</dbReference>
<evidence type="ECO:0000313" key="9">
    <source>
        <dbReference type="EMBL" id="ASK77921.1"/>
    </source>
</evidence>
<dbReference type="SUPFAM" id="SSF53067">
    <property type="entry name" value="Actin-like ATPase domain"/>
    <property type="match status" value="2"/>
</dbReference>
<dbReference type="OrthoDB" id="9810567at2"/>
<comment type="similarity">
    <text evidence="6 7">Belongs to the FtsA/MreB family.</text>
</comment>
<dbReference type="InterPro" id="IPR050696">
    <property type="entry name" value="FtsA/MreB"/>
</dbReference>
<dbReference type="NCBIfam" id="TIGR01174">
    <property type="entry name" value="ftsA"/>
    <property type="match status" value="1"/>
</dbReference>
<dbReference type="RefSeq" id="WP_089072831.1">
    <property type="nucleotide sequence ID" value="NZ_CBCSAM010000005.1"/>
</dbReference>
<feature type="domain" description="SHS2" evidence="8">
    <location>
        <begin position="10"/>
        <end position="196"/>
    </location>
</feature>
<protein>
    <recommendedName>
        <fullName evidence="6 7">Cell division protein FtsA</fullName>
    </recommendedName>
</protein>
<keyword evidence="10" id="KW-1185">Reference proteome</keyword>
<dbReference type="GO" id="GO:0009898">
    <property type="term" value="C:cytoplasmic side of plasma membrane"/>
    <property type="evidence" value="ECO:0007669"/>
    <property type="project" value="UniProtKB-UniRule"/>
</dbReference>
<reference evidence="9 10" key="1">
    <citation type="journal article" date="2016" name="Int. J. Syst. Evol. Microbiol.">
        <title>Paraphotobacterium marinum gen. nov., sp. nov., a member of the family Vibrionaceae, isolated from surface seawater.</title>
        <authorList>
            <person name="Huang Z."/>
            <person name="Dong C."/>
            <person name="Shao Z."/>
        </authorList>
    </citation>
    <scope>NUCLEOTIDE SEQUENCE [LARGE SCALE GENOMIC DNA]</scope>
    <source>
        <strain evidence="9 10">NSCS20N07D</strain>
    </source>
</reference>
<keyword evidence="2" id="KW-0997">Cell inner membrane</keyword>